<dbReference type="InterPro" id="IPR005586">
    <property type="entry name" value="ABC_trans_aux"/>
</dbReference>
<evidence type="ECO:0000313" key="2">
    <source>
        <dbReference type="EMBL" id="PAU80018.1"/>
    </source>
</evidence>
<protein>
    <recommendedName>
        <fullName evidence="1">ABC-type transport auxiliary lipoprotein component domain-containing protein</fullName>
    </recommendedName>
</protein>
<feature type="domain" description="ABC-type transport auxiliary lipoprotein component" evidence="1">
    <location>
        <begin position="35"/>
        <end position="193"/>
    </location>
</feature>
<reference evidence="2 3" key="1">
    <citation type="submission" date="2017-08" db="EMBL/GenBank/DDBJ databases">
        <title>Halovibrio sewagensis sp. nov., isolated from wastewater of high salinity.</title>
        <authorList>
            <person name="Dong X."/>
            <person name="Zhang G."/>
        </authorList>
    </citation>
    <scope>NUCLEOTIDE SEQUENCE [LARGE SCALE GENOMIC DNA]</scope>
    <source>
        <strain evidence="2 3">YL5-2</strain>
    </source>
</reference>
<keyword evidence="3" id="KW-1185">Reference proteome</keyword>
<evidence type="ECO:0000313" key="3">
    <source>
        <dbReference type="Proteomes" id="UP000218896"/>
    </source>
</evidence>
<dbReference type="Gene3D" id="3.40.50.10610">
    <property type="entry name" value="ABC-type transport auxiliary lipoprotein component"/>
    <property type="match status" value="1"/>
</dbReference>
<dbReference type="Pfam" id="PF03886">
    <property type="entry name" value="ABC_trans_aux"/>
    <property type="match status" value="1"/>
</dbReference>
<name>A0A2A2F504_9GAMM</name>
<dbReference type="EMBL" id="NSKD01000004">
    <property type="protein sequence ID" value="PAU80018.1"/>
    <property type="molecule type" value="Genomic_DNA"/>
</dbReference>
<dbReference type="RefSeq" id="WP_095617638.1">
    <property type="nucleotide sequence ID" value="NZ_NSKD01000004.1"/>
</dbReference>
<evidence type="ECO:0000259" key="1">
    <source>
        <dbReference type="Pfam" id="PF03886"/>
    </source>
</evidence>
<organism evidence="2 3">
    <name type="scientific">Halovibrio salipaludis</name>
    <dbReference type="NCBI Taxonomy" id="2032626"/>
    <lineage>
        <taxon>Bacteria</taxon>
        <taxon>Pseudomonadati</taxon>
        <taxon>Pseudomonadota</taxon>
        <taxon>Gammaproteobacteria</taxon>
        <taxon>Oceanospirillales</taxon>
        <taxon>Halomonadaceae</taxon>
        <taxon>Halovibrio</taxon>
    </lineage>
</organism>
<sequence>MKHKARLPARLVTLLALTLVGACSVLPEPNRYELYRLPPSSLNEQAAVAGATSLEIRAPRADDLTSSNRVVVLREGQRLSAWSGIRWSAPAPELWRDQVLDAFHNTGAFHTLGIRDDNLSADLTLSGHLRAFLVDQTGATPRTVIRFDAQLVDRRQDGARSTRRFTVSEPLAENTPTAAARAMGTATDRMAEQLLDWMATER</sequence>
<dbReference type="PROSITE" id="PS51257">
    <property type="entry name" value="PROKAR_LIPOPROTEIN"/>
    <property type="match status" value="1"/>
</dbReference>
<proteinExistence type="predicted"/>
<gene>
    <name evidence="2" type="ORF">CK501_10190</name>
</gene>
<dbReference type="AlphaFoldDB" id="A0A2A2F504"/>
<comment type="caution">
    <text evidence="2">The sequence shown here is derived from an EMBL/GenBank/DDBJ whole genome shotgun (WGS) entry which is preliminary data.</text>
</comment>
<dbReference type="OrthoDB" id="5795476at2"/>
<dbReference type="SUPFAM" id="SSF159594">
    <property type="entry name" value="XCC0632-like"/>
    <property type="match status" value="1"/>
</dbReference>
<dbReference type="Proteomes" id="UP000218896">
    <property type="component" value="Unassembled WGS sequence"/>
</dbReference>
<accession>A0A2A2F504</accession>